<dbReference type="OrthoDB" id="1524053at2"/>
<keyword evidence="4 6" id="KW-1133">Transmembrane helix</keyword>
<protein>
    <submittedName>
        <fullName evidence="8">EamA/RhaT family transporter</fullName>
    </submittedName>
</protein>
<sequence>MIYLAASILSSSMIFVVFRLAKNYQSRLAVLITVNYLAATLLGIFLLVPREPVAPERIIRWMPYAILLGVLFIVMFFFIGKSAQKAGITVTTLAAKLSLVFPVIFSLFYFNEKLSVLKIIGIISAVVAVALTVYKKDLRRTNLQFVFLPLTIFLGTGLVDSLVKFVQATKIDDNEVSLYTTLVFFAAFLCGICFLLVSGQLKEKRHFPTILLGTILGMVNFGSLYFLLQALNKTGMDSSLVFALNNMLIVALTTVFGTVIFKEQLNKVNFAGILLALLSLYFLL</sequence>
<feature type="transmembrane region" description="Helical" evidence="6">
    <location>
        <begin position="28"/>
        <end position="49"/>
    </location>
</feature>
<feature type="transmembrane region" description="Helical" evidence="6">
    <location>
        <begin position="146"/>
        <end position="166"/>
    </location>
</feature>
<comment type="caution">
    <text evidence="8">The sequence shown here is derived from an EMBL/GenBank/DDBJ whole genome shotgun (WGS) entry which is preliminary data.</text>
</comment>
<comment type="similarity">
    <text evidence="2">Belongs to the EamA transporter family.</text>
</comment>
<dbReference type="GO" id="GO:0016020">
    <property type="term" value="C:membrane"/>
    <property type="evidence" value="ECO:0007669"/>
    <property type="project" value="UniProtKB-SubCell"/>
</dbReference>
<organism evidence="8 9">
    <name type="scientific">Maribellus luteus</name>
    <dbReference type="NCBI Taxonomy" id="2305463"/>
    <lineage>
        <taxon>Bacteria</taxon>
        <taxon>Pseudomonadati</taxon>
        <taxon>Bacteroidota</taxon>
        <taxon>Bacteroidia</taxon>
        <taxon>Marinilabiliales</taxon>
        <taxon>Prolixibacteraceae</taxon>
        <taxon>Maribellus</taxon>
    </lineage>
</organism>
<dbReference type="Gene3D" id="1.10.3730.20">
    <property type="match status" value="1"/>
</dbReference>
<comment type="subcellular location">
    <subcellularLocation>
        <location evidence="1">Membrane</location>
        <topology evidence="1">Multi-pass membrane protein</topology>
    </subcellularLocation>
</comment>
<evidence type="ECO:0000313" key="8">
    <source>
        <dbReference type="EMBL" id="RIJ47754.1"/>
    </source>
</evidence>
<feature type="transmembrane region" description="Helical" evidence="6">
    <location>
        <begin position="268"/>
        <end position="283"/>
    </location>
</feature>
<dbReference type="InterPro" id="IPR037185">
    <property type="entry name" value="EmrE-like"/>
</dbReference>
<feature type="domain" description="EamA" evidence="7">
    <location>
        <begin position="2"/>
        <end position="133"/>
    </location>
</feature>
<evidence type="ECO:0000259" key="7">
    <source>
        <dbReference type="Pfam" id="PF00892"/>
    </source>
</evidence>
<keyword evidence="9" id="KW-1185">Reference proteome</keyword>
<dbReference type="PANTHER" id="PTHR32322">
    <property type="entry name" value="INNER MEMBRANE TRANSPORTER"/>
    <property type="match status" value="1"/>
</dbReference>
<dbReference type="AlphaFoldDB" id="A0A399SY93"/>
<name>A0A399SY93_9BACT</name>
<feature type="transmembrane region" description="Helical" evidence="6">
    <location>
        <begin position="86"/>
        <end position="110"/>
    </location>
</feature>
<dbReference type="SUPFAM" id="SSF103481">
    <property type="entry name" value="Multidrug resistance efflux transporter EmrE"/>
    <property type="match status" value="2"/>
</dbReference>
<dbReference type="Proteomes" id="UP000265926">
    <property type="component" value="Unassembled WGS sequence"/>
</dbReference>
<dbReference type="EMBL" id="QWGR01000007">
    <property type="protein sequence ID" value="RIJ47754.1"/>
    <property type="molecule type" value="Genomic_DNA"/>
</dbReference>
<evidence type="ECO:0000256" key="6">
    <source>
        <dbReference type="SAM" id="Phobius"/>
    </source>
</evidence>
<keyword evidence="5 6" id="KW-0472">Membrane</keyword>
<feature type="transmembrane region" description="Helical" evidence="6">
    <location>
        <begin position="61"/>
        <end position="79"/>
    </location>
</feature>
<evidence type="ECO:0000256" key="1">
    <source>
        <dbReference type="ARBA" id="ARBA00004141"/>
    </source>
</evidence>
<feature type="transmembrane region" description="Helical" evidence="6">
    <location>
        <begin position="209"/>
        <end position="228"/>
    </location>
</feature>
<evidence type="ECO:0000313" key="9">
    <source>
        <dbReference type="Proteomes" id="UP000265926"/>
    </source>
</evidence>
<proteinExistence type="inferred from homology"/>
<feature type="domain" description="EamA" evidence="7">
    <location>
        <begin position="181"/>
        <end position="283"/>
    </location>
</feature>
<feature type="transmembrane region" description="Helical" evidence="6">
    <location>
        <begin position="6"/>
        <end position="21"/>
    </location>
</feature>
<evidence type="ECO:0000256" key="3">
    <source>
        <dbReference type="ARBA" id="ARBA00022692"/>
    </source>
</evidence>
<accession>A0A399SY93</accession>
<dbReference type="Pfam" id="PF00892">
    <property type="entry name" value="EamA"/>
    <property type="match status" value="2"/>
</dbReference>
<dbReference type="InterPro" id="IPR000620">
    <property type="entry name" value="EamA_dom"/>
</dbReference>
<feature type="transmembrane region" description="Helical" evidence="6">
    <location>
        <begin position="240"/>
        <end position="261"/>
    </location>
</feature>
<feature type="transmembrane region" description="Helical" evidence="6">
    <location>
        <begin position="116"/>
        <end position="134"/>
    </location>
</feature>
<evidence type="ECO:0000256" key="4">
    <source>
        <dbReference type="ARBA" id="ARBA00022989"/>
    </source>
</evidence>
<keyword evidence="3 6" id="KW-0812">Transmembrane</keyword>
<evidence type="ECO:0000256" key="5">
    <source>
        <dbReference type="ARBA" id="ARBA00023136"/>
    </source>
</evidence>
<dbReference type="PANTHER" id="PTHR32322:SF2">
    <property type="entry name" value="EAMA DOMAIN-CONTAINING PROTEIN"/>
    <property type="match status" value="1"/>
</dbReference>
<dbReference type="InterPro" id="IPR050638">
    <property type="entry name" value="AA-Vitamin_Transporters"/>
</dbReference>
<dbReference type="RefSeq" id="WP_119438642.1">
    <property type="nucleotide sequence ID" value="NZ_QWGR01000007.1"/>
</dbReference>
<feature type="transmembrane region" description="Helical" evidence="6">
    <location>
        <begin position="178"/>
        <end position="197"/>
    </location>
</feature>
<evidence type="ECO:0000256" key="2">
    <source>
        <dbReference type="ARBA" id="ARBA00007362"/>
    </source>
</evidence>
<reference evidence="8 9" key="1">
    <citation type="submission" date="2018-08" db="EMBL/GenBank/DDBJ databases">
        <title>Pallidiluteibacterium maritimus gen. nov., sp. nov., isolated from coastal sediment.</title>
        <authorList>
            <person name="Zhou L.Y."/>
        </authorList>
    </citation>
    <scope>NUCLEOTIDE SEQUENCE [LARGE SCALE GENOMIC DNA]</scope>
    <source>
        <strain evidence="8 9">XSD2</strain>
    </source>
</reference>
<gene>
    <name evidence="8" type="ORF">D1614_14345</name>
</gene>